<dbReference type="EMBL" id="CP036339">
    <property type="protein sequence ID" value="QDT72997.1"/>
    <property type="molecule type" value="Genomic_DNA"/>
</dbReference>
<dbReference type="Proteomes" id="UP000317909">
    <property type="component" value="Chromosome"/>
</dbReference>
<dbReference type="NCBIfam" id="TIGR00639">
    <property type="entry name" value="PurN"/>
    <property type="match status" value="1"/>
</dbReference>
<comment type="pathway">
    <text evidence="1 4">Purine metabolism; IMP biosynthesis via de novo pathway; N(2)-formyl-N(1)-(5-phospho-D-ribosyl)glycinamide from N(1)-(5-phospho-D-ribosyl)glycinamide (10-formyl THF route): step 1/1.</text>
</comment>
<keyword evidence="7" id="KW-1185">Reference proteome</keyword>
<dbReference type="HAMAP" id="MF_01930">
    <property type="entry name" value="PurN"/>
    <property type="match status" value="1"/>
</dbReference>
<evidence type="ECO:0000256" key="1">
    <source>
        <dbReference type="ARBA" id="ARBA00005054"/>
    </source>
</evidence>
<comment type="catalytic activity">
    <reaction evidence="4">
        <text>N(1)-(5-phospho-beta-D-ribosyl)glycinamide + (6R)-10-formyltetrahydrofolate = N(2)-formyl-N(1)-(5-phospho-beta-D-ribosyl)glycinamide + (6S)-5,6,7,8-tetrahydrofolate + H(+)</text>
        <dbReference type="Rhea" id="RHEA:15053"/>
        <dbReference type="ChEBI" id="CHEBI:15378"/>
        <dbReference type="ChEBI" id="CHEBI:57453"/>
        <dbReference type="ChEBI" id="CHEBI:143788"/>
        <dbReference type="ChEBI" id="CHEBI:147286"/>
        <dbReference type="ChEBI" id="CHEBI:195366"/>
        <dbReference type="EC" id="2.1.2.2"/>
    </reaction>
</comment>
<keyword evidence="2 4" id="KW-0808">Transferase</keyword>
<protein>
    <recommendedName>
        <fullName evidence="4">Phosphoribosylglycinamide formyltransferase</fullName>
        <ecNumber evidence="4">2.1.2.2</ecNumber>
    </recommendedName>
    <alternativeName>
        <fullName evidence="4">5'-phosphoribosylglycinamide transformylase</fullName>
    </alternativeName>
    <alternativeName>
        <fullName evidence="4">GAR transformylase</fullName>
        <shortName evidence="4">GART</shortName>
    </alternativeName>
</protein>
<evidence type="ECO:0000256" key="4">
    <source>
        <dbReference type="HAMAP-Rule" id="MF_01930"/>
    </source>
</evidence>
<feature type="active site" description="Proton donor" evidence="4">
    <location>
        <position position="114"/>
    </location>
</feature>
<feature type="binding site" evidence="4">
    <location>
        <position position="112"/>
    </location>
    <ligand>
        <name>(6R)-10-formyltetrahydrofolate</name>
        <dbReference type="ChEBI" id="CHEBI:195366"/>
    </ligand>
</feature>
<keyword evidence="3 4" id="KW-0658">Purine biosynthesis</keyword>
<proteinExistence type="inferred from homology"/>
<feature type="domain" description="Formyl transferase N-terminal" evidence="5">
    <location>
        <begin position="10"/>
        <end position="192"/>
    </location>
</feature>
<dbReference type="UniPathway" id="UPA00074">
    <property type="reaction ID" value="UER00126"/>
</dbReference>
<comment type="similarity">
    <text evidence="4">Belongs to the GART family.</text>
</comment>
<dbReference type="Gene3D" id="3.40.50.170">
    <property type="entry name" value="Formyl transferase, N-terminal domain"/>
    <property type="match status" value="1"/>
</dbReference>
<dbReference type="OrthoDB" id="9806170at2"/>
<dbReference type="InterPro" id="IPR004607">
    <property type="entry name" value="GART"/>
</dbReference>
<reference evidence="6 7" key="1">
    <citation type="submission" date="2019-02" db="EMBL/GenBank/DDBJ databases">
        <title>Deep-cultivation of Planctomycetes and their phenomic and genomic characterization uncovers novel biology.</title>
        <authorList>
            <person name="Wiegand S."/>
            <person name="Jogler M."/>
            <person name="Boedeker C."/>
            <person name="Pinto D."/>
            <person name="Vollmers J."/>
            <person name="Rivas-Marin E."/>
            <person name="Kohn T."/>
            <person name="Peeters S.H."/>
            <person name="Heuer A."/>
            <person name="Rast P."/>
            <person name="Oberbeckmann S."/>
            <person name="Bunk B."/>
            <person name="Jeske O."/>
            <person name="Meyerdierks A."/>
            <person name="Storesund J.E."/>
            <person name="Kallscheuer N."/>
            <person name="Luecker S."/>
            <person name="Lage O.M."/>
            <person name="Pohl T."/>
            <person name="Merkel B.J."/>
            <person name="Hornburger P."/>
            <person name="Mueller R.-W."/>
            <person name="Bruemmer F."/>
            <person name="Labrenz M."/>
            <person name="Spormann A.M."/>
            <person name="Op den Camp H."/>
            <person name="Overmann J."/>
            <person name="Amann R."/>
            <person name="Jetten M.S.M."/>
            <person name="Mascher T."/>
            <person name="Medema M.H."/>
            <person name="Devos D.P."/>
            <person name="Kaster A.-K."/>
            <person name="Ovreas L."/>
            <person name="Rohde M."/>
            <person name="Galperin M.Y."/>
            <person name="Jogler C."/>
        </authorList>
    </citation>
    <scope>NUCLEOTIDE SEQUENCE [LARGE SCALE GENOMIC DNA]</scope>
    <source>
        <strain evidence="6 7">I41</strain>
    </source>
</reference>
<evidence type="ECO:0000313" key="6">
    <source>
        <dbReference type="EMBL" id="QDT72997.1"/>
    </source>
</evidence>
<organism evidence="6 7">
    <name type="scientific">Lacipirellula limnantheis</name>
    <dbReference type="NCBI Taxonomy" id="2528024"/>
    <lineage>
        <taxon>Bacteria</taxon>
        <taxon>Pseudomonadati</taxon>
        <taxon>Planctomycetota</taxon>
        <taxon>Planctomycetia</taxon>
        <taxon>Pirellulales</taxon>
        <taxon>Lacipirellulaceae</taxon>
        <taxon>Lacipirellula</taxon>
    </lineage>
</organism>
<dbReference type="GO" id="GO:0005829">
    <property type="term" value="C:cytosol"/>
    <property type="evidence" value="ECO:0007669"/>
    <property type="project" value="TreeGrafter"/>
</dbReference>
<comment type="function">
    <text evidence="4">Catalyzes the transfer of a formyl group from 10-formyltetrahydrofolate to 5-phospho-ribosyl-glycinamide (GAR), producing 5-phospho-ribosyl-N-formylglycinamide (FGAR) and tetrahydrofolate.</text>
</comment>
<feature type="site" description="Raises pKa of active site His" evidence="4">
    <location>
        <position position="155"/>
    </location>
</feature>
<dbReference type="GO" id="GO:0004644">
    <property type="term" value="F:phosphoribosylglycinamide formyltransferase activity"/>
    <property type="evidence" value="ECO:0007669"/>
    <property type="project" value="UniProtKB-UniRule"/>
</dbReference>
<dbReference type="Pfam" id="PF00551">
    <property type="entry name" value="Formyl_trans_N"/>
    <property type="match status" value="1"/>
</dbReference>
<dbReference type="PANTHER" id="PTHR43369:SF2">
    <property type="entry name" value="PHOSPHORIBOSYLGLYCINAMIDE FORMYLTRANSFERASE"/>
    <property type="match status" value="1"/>
</dbReference>
<evidence type="ECO:0000313" key="7">
    <source>
        <dbReference type="Proteomes" id="UP000317909"/>
    </source>
</evidence>
<dbReference type="RefSeq" id="WP_145432502.1">
    <property type="nucleotide sequence ID" value="NZ_CP036339.1"/>
</dbReference>
<name>A0A517TXA6_9BACT</name>
<dbReference type="PANTHER" id="PTHR43369">
    <property type="entry name" value="PHOSPHORIBOSYLGLYCINAMIDE FORMYLTRANSFERASE"/>
    <property type="match status" value="1"/>
</dbReference>
<dbReference type="KEGG" id="llh:I41_21850"/>
<dbReference type="InterPro" id="IPR002376">
    <property type="entry name" value="Formyl_transf_N"/>
</dbReference>
<gene>
    <name evidence="4 6" type="primary">purN</name>
    <name evidence="6" type="ORF">I41_21850</name>
</gene>
<evidence type="ECO:0000256" key="2">
    <source>
        <dbReference type="ARBA" id="ARBA00022679"/>
    </source>
</evidence>
<dbReference type="AlphaFoldDB" id="A0A517TXA6"/>
<dbReference type="SUPFAM" id="SSF53328">
    <property type="entry name" value="Formyltransferase"/>
    <property type="match status" value="1"/>
</dbReference>
<dbReference type="InterPro" id="IPR036477">
    <property type="entry name" value="Formyl_transf_N_sf"/>
</dbReference>
<dbReference type="CDD" id="cd08645">
    <property type="entry name" value="FMT_core_GART"/>
    <property type="match status" value="1"/>
</dbReference>
<accession>A0A517TXA6</accession>
<evidence type="ECO:0000256" key="3">
    <source>
        <dbReference type="ARBA" id="ARBA00022755"/>
    </source>
</evidence>
<sequence>MNASTEPPLKIAVLISGSGRTLKNFLELAAEGQLPVDVRMVISSSPTAGGLQYAVDAAVPTEIFVRKNFSSAQAYGDAIFDACRAAGVDFVVMAGFLKLAPVPDDFAGRVVNIHPSLIPAFCGHGMYGHRVHEAVLEYGAKVTGVTVHFVDNKYDAGPIIWQQPVPVFDDDTADTLAGRVFEAEKEAYPHVLRLLAAGKIKLEGRRVRIVAARSRGGAMIGD</sequence>
<comment type="caution">
    <text evidence="4">Lacks conserved residue(s) required for the propagation of feature annotation.</text>
</comment>
<dbReference type="GO" id="GO:0006189">
    <property type="term" value="P:'de novo' IMP biosynthetic process"/>
    <property type="evidence" value="ECO:0007669"/>
    <property type="project" value="UniProtKB-UniRule"/>
</dbReference>
<dbReference type="EC" id="2.1.2.2" evidence="4"/>
<evidence type="ECO:0000259" key="5">
    <source>
        <dbReference type="Pfam" id="PF00551"/>
    </source>
</evidence>